<dbReference type="GO" id="GO:0070461">
    <property type="term" value="C:SAGA-type complex"/>
    <property type="evidence" value="ECO:0007669"/>
    <property type="project" value="UniProtKB-ARBA"/>
</dbReference>
<evidence type="ECO:0000256" key="2">
    <source>
        <dbReference type="ARBA" id="ARBA00022723"/>
    </source>
</evidence>
<evidence type="ECO:0000256" key="6">
    <source>
        <dbReference type="ARBA" id="ARBA00023015"/>
    </source>
</evidence>
<dbReference type="InterPro" id="IPR013246">
    <property type="entry name" value="SAGA_su_Sgf11"/>
</dbReference>
<keyword evidence="7 10" id="KW-0010">Activator</keyword>
<name>A8PUN2_MALGO</name>
<evidence type="ECO:0000256" key="10">
    <source>
        <dbReference type="RuleBase" id="RU261113"/>
    </source>
</evidence>
<keyword evidence="9" id="KW-0539">Nucleus</keyword>
<evidence type="ECO:0000256" key="4">
    <source>
        <dbReference type="ARBA" id="ARBA00022833"/>
    </source>
</evidence>
<dbReference type="OMA" id="MFANGAK"/>
<feature type="region of interest" description="Disordered" evidence="11">
    <location>
        <begin position="197"/>
        <end position="257"/>
    </location>
</feature>
<dbReference type="Proteomes" id="UP000008837">
    <property type="component" value="Unassembled WGS sequence"/>
</dbReference>
<feature type="compositionally biased region" description="Low complexity" evidence="11">
    <location>
        <begin position="67"/>
        <end position="100"/>
    </location>
</feature>
<dbReference type="STRING" id="425265.A8PUN2"/>
<keyword evidence="2" id="KW-0479">Metal-binding</keyword>
<keyword evidence="8" id="KW-0804">Transcription</keyword>
<accession>A8PUN2</accession>
<dbReference type="GO" id="GO:0008270">
    <property type="term" value="F:zinc ion binding"/>
    <property type="evidence" value="ECO:0007669"/>
    <property type="project" value="UniProtKB-KW"/>
</dbReference>
<evidence type="ECO:0000256" key="1">
    <source>
        <dbReference type="ARBA" id="ARBA00004123"/>
    </source>
</evidence>
<evidence type="ECO:0000313" key="13">
    <source>
        <dbReference type="Proteomes" id="UP000008837"/>
    </source>
</evidence>
<evidence type="ECO:0000256" key="8">
    <source>
        <dbReference type="ARBA" id="ARBA00023163"/>
    </source>
</evidence>
<evidence type="ECO:0000256" key="9">
    <source>
        <dbReference type="ARBA" id="ARBA00023242"/>
    </source>
</evidence>
<evidence type="ECO:0000256" key="11">
    <source>
        <dbReference type="SAM" id="MobiDB-lite"/>
    </source>
</evidence>
<comment type="caution">
    <text evidence="12">The sequence shown here is derived from an EMBL/GenBank/DDBJ whole genome shotgun (WGS) entry which is preliminary data.</text>
</comment>
<dbReference type="Gene3D" id="3.30.160.60">
    <property type="entry name" value="Classic Zinc Finger"/>
    <property type="match status" value="1"/>
</dbReference>
<dbReference type="RefSeq" id="XP_001732132.1">
    <property type="nucleotide sequence ID" value="XM_001732080.1"/>
</dbReference>
<evidence type="ECO:0000256" key="3">
    <source>
        <dbReference type="ARBA" id="ARBA00022771"/>
    </source>
</evidence>
<keyword evidence="6" id="KW-0805">Transcription regulation</keyword>
<evidence type="ECO:0000256" key="7">
    <source>
        <dbReference type="ARBA" id="ARBA00023159"/>
    </source>
</evidence>
<dbReference type="InParanoid" id="A8PUN2"/>
<gene>
    <name evidence="12" type="ORF">MGL_0725</name>
</gene>
<feature type="compositionally biased region" description="Basic and acidic residues" evidence="11">
    <location>
        <begin position="101"/>
        <end position="111"/>
    </location>
</feature>
<keyword evidence="4" id="KW-0862">Zinc</keyword>
<keyword evidence="3" id="KW-0863">Zinc-finger</keyword>
<protein>
    <recommendedName>
        <fullName evidence="10">SAGA-associated factor 11</fullName>
    </recommendedName>
</protein>
<dbReference type="Pfam" id="PF08209">
    <property type="entry name" value="Sgf11"/>
    <property type="match status" value="1"/>
</dbReference>
<dbReference type="EMBL" id="AAYY01000002">
    <property type="protein sequence ID" value="EDP44918.1"/>
    <property type="molecule type" value="Genomic_DNA"/>
</dbReference>
<sequence length="257" mass="27058">MFANGAKTDYYSNNPLYECLVCSRQVSSNRYATHLEKCMGAGNKSTRKGSTRNAKTASTAVTQRILNTNSRSASPSTSSPTAAPRKQGSSSPAPQMPAAASKEKQSIKSEKPSTPLSKQVDLPHTSVLGSQSSHLSKGAADASYPIKSSGSTPQADSASAAGHADDEELFDDADFASGFSVSVRCTVFRRVYTNYVGGKSESEESGAHGSDVDEGETKAMDEVVDDIEFDLDEDDGSDNAVDLDVNGMDSEDDALDA</sequence>
<keyword evidence="5" id="KW-0156">Chromatin regulator</keyword>
<evidence type="ECO:0000313" key="12">
    <source>
        <dbReference type="EMBL" id="EDP44918.1"/>
    </source>
</evidence>
<dbReference type="VEuPathDB" id="FungiDB:MGL_0725"/>
<evidence type="ECO:0000256" key="5">
    <source>
        <dbReference type="ARBA" id="ARBA00022853"/>
    </source>
</evidence>
<comment type="subcellular location">
    <subcellularLocation>
        <location evidence="1 10">Nucleus</location>
    </subcellularLocation>
</comment>
<feature type="compositionally biased region" description="Polar residues" evidence="11">
    <location>
        <begin position="51"/>
        <end position="66"/>
    </location>
</feature>
<dbReference type="GO" id="GO:0006325">
    <property type="term" value="P:chromatin organization"/>
    <property type="evidence" value="ECO:0007669"/>
    <property type="project" value="UniProtKB-KW"/>
</dbReference>
<comment type="similarity">
    <text evidence="10">Belongs to the SGF11 family.</text>
</comment>
<feature type="compositionally biased region" description="Acidic residues" evidence="11">
    <location>
        <begin position="222"/>
        <end position="237"/>
    </location>
</feature>
<reference evidence="12 13" key="1">
    <citation type="journal article" date="2007" name="Proc. Natl. Acad. Sci. U.S.A.">
        <title>Dandruff-associated Malassezia genomes reveal convergent and divergent virulence traits shared with plant and human fungal pathogens.</title>
        <authorList>
            <person name="Xu J."/>
            <person name="Saunders C.W."/>
            <person name="Hu P."/>
            <person name="Grant R.A."/>
            <person name="Boekhout T."/>
            <person name="Kuramae E.E."/>
            <person name="Kronstad J.W."/>
            <person name="Deangelis Y.M."/>
            <person name="Reeder N.L."/>
            <person name="Johnstone K.R."/>
            <person name="Leland M."/>
            <person name="Fieno A.M."/>
            <person name="Begley W.M."/>
            <person name="Sun Y."/>
            <person name="Lacey M.P."/>
            <person name="Chaudhary T."/>
            <person name="Keough T."/>
            <person name="Chu L."/>
            <person name="Sears R."/>
            <person name="Yuan B."/>
            <person name="Dawson T.L.Jr."/>
        </authorList>
    </citation>
    <scope>NUCLEOTIDE SEQUENCE [LARGE SCALE GENOMIC DNA]</scope>
    <source>
        <strain evidence="13">ATCC MYA-4612 / CBS 7966</strain>
    </source>
</reference>
<feature type="region of interest" description="Disordered" evidence="11">
    <location>
        <begin position="40"/>
        <end position="164"/>
    </location>
</feature>
<dbReference type="KEGG" id="mgl:MGL_0725"/>
<proteinExistence type="inferred from homology"/>
<dbReference type="OrthoDB" id="21557at2759"/>
<organism evidence="12 13">
    <name type="scientific">Malassezia globosa (strain ATCC MYA-4612 / CBS 7966)</name>
    <name type="common">Dandruff-associated fungus</name>
    <dbReference type="NCBI Taxonomy" id="425265"/>
    <lineage>
        <taxon>Eukaryota</taxon>
        <taxon>Fungi</taxon>
        <taxon>Dikarya</taxon>
        <taxon>Basidiomycota</taxon>
        <taxon>Ustilaginomycotina</taxon>
        <taxon>Malasseziomycetes</taxon>
        <taxon>Malasseziales</taxon>
        <taxon>Malasseziaceae</taxon>
        <taxon>Malassezia</taxon>
    </lineage>
</organism>
<keyword evidence="13" id="KW-1185">Reference proteome</keyword>
<dbReference type="GeneID" id="5856438"/>
<dbReference type="GO" id="GO:0005634">
    <property type="term" value="C:nucleus"/>
    <property type="evidence" value="ECO:0007669"/>
    <property type="project" value="UniProtKB-SubCell"/>
</dbReference>
<dbReference type="AlphaFoldDB" id="A8PUN2"/>